<evidence type="ECO:0000259" key="1">
    <source>
        <dbReference type="Pfam" id="PF14021"/>
    </source>
</evidence>
<dbReference type="EMBL" id="PVTL01000003">
    <property type="protein sequence ID" value="PRY68837.1"/>
    <property type="molecule type" value="Genomic_DNA"/>
</dbReference>
<name>A0A2T0VF61_9MICO</name>
<evidence type="ECO:0000313" key="3">
    <source>
        <dbReference type="Proteomes" id="UP000237983"/>
    </source>
</evidence>
<comment type="caution">
    <text evidence="2">The sequence shown here is derived from an EMBL/GenBank/DDBJ whole genome shotgun (WGS) entry which is preliminary data.</text>
</comment>
<dbReference type="Pfam" id="PF14021">
    <property type="entry name" value="TNT"/>
    <property type="match status" value="1"/>
</dbReference>
<dbReference type="AlphaFoldDB" id="A0A2T0VF61"/>
<proteinExistence type="predicted"/>
<accession>A0A2T0VF61</accession>
<dbReference type="GO" id="GO:0050135">
    <property type="term" value="F:NADP+ nucleosidase activity"/>
    <property type="evidence" value="ECO:0007669"/>
    <property type="project" value="InterPro"/>
</dbReference>
<keyword evidence="3" id="KW-1185">Reference proteome</keyword>
<reference evidence="2 3" key="1">
    <citation type="submission" date="2018-03" db="EMBL/GenBank/DDBJ databases">
        <title>Genomic Encyclopedia of Type Strains, Phase III (KMG-III): the genomes of soil and plant-associated and newly described type strains.</title>
        <authorList>
            <person name="Whitman W."/>
        </authorList>
    </citation>
    <scope>NUCLEOTIDE SEQUENCE [LARGE SCALE GENOMIC DNA]</scope>
    <source>
        <strain evidence="2 3">CGMCC 1.12484</strain>
    </source>
</reference>
<protein>
    <submittedName>
        <fullName evidence="2">Uncharacterized protein DUF4237</fullName>
    </submittedName>
</protein>
<sequence>MDFDRYPPNHGSARGSIIRYSSIAAAVEDYGASVDRIGPECGATMHLRIDGNASSFEDRSLPVSALALRYNVYTLNPDAPGGLPDGWSLELSRVAPAFGRDGGAIQVKFIDDIDKEVSVSDARDLGLVIR</sequence>
<feature type="domain" description="TNT" evidence="1">
    <location>
        <begin position="30"/>
        <end position="114"/>
    </location>
</feature>
<evidence type="ECO:0000313" key="2">
    <source>
        <dbReference type="EMBL" id="PRY68837.1"/>
    </source>
</evidence>
<gene>
    <name evidence="2" type="ORF">B0I08_10342</name>
</gene>
<dbReference type="Proteomes" id="UP000237983">
    <property type="component" value="Unassembled WGS sequence"/>
</dbReference>
<dbReference type="InterPro" id="IPR025331">
    <property type="entry name" value="TNT"/>
</dbReference>
<organism evidence="2 3">
    <name type="scientific">Glaciihabitans tibetensis</name>
    <dbReference type="NCBI Taxonomy" id="1266600"/>
    <lineage>
        <taxon>Bacteria</taxon>
        <taxon>Bacillati</taxon>
        <taxon>Actinomycetota</taxon>
        <taxon>Actinomycetes</taxon>
        <taxon>Micrococcales</taxon>
        <taxon>Microbacteriaceae</taxon>
        <taxon>Glaciihabitans</taxon>
    </lineage>
</organism>